<gene>
    <name evidence="4" type="ORF">CRE_10338</name>
</gene>
<accession>E3MQF7</accession>
<feature type="region of interest" description="Disordered" evidence="2">
    <location>
        <begin position="769"/>
        <end position="790"/>
    </location>
</feature>
<keyword evidence="1" id="KW-0175">Coiled coil</keyword>
<dbReference type="InterPro" id="IPR056711">
    <property type="entry name" value="DUF7809"/>
</dbReference>
<dbReference type="OMA" id="VEFIRIP"/>
<dbReference type="Proteomes" id="UP000008281">
    <property type="component" value="Unassembled WGS sequence"/>
</dbReference>
<dbReference type="AlphaFoldDB" id="E3MQF7"/>
<organism evidence="5">
    <name type="scientific">Caenorhabditis remanei</name>
    <name type="common">Caenorhabditis vulgaris</name>
    <dbReference type="NCBI Taxonomy" id="31234"/>
    <lineage>
        <taxon>Eukaryota</taxon>
        <taxon>Metazoa</taxon>
        <taxon>Ecdysozoa</taxon>
        <taxon>Nematoda</taxon>
        <taxon>Chromadorea</taxon>
        <taxon>Rhabditida</taxon>
        <taxon>Rhabditina</taxon>
        <taxon>Rhabditomorpha</taxon>
        <taxon>Rhabditoidea</taxon>
        <taxon>Rhabditidae</taxon>
        <taxon>Peloderinae</taxon>
        <taxon>Caenorhabditis</taxon>
    </lineage>
</organism>
<dbReference type="OrthoDB" id="5874481at2759"/>
<keyword evidence="5" id="KW-1185">Reference proteome</keyword>
<dbReference type="PANTHER" id="PTHR21447:SF13">
    <property type="entry name" value="RING-TYPE DOMAIN-CONTAINING PROTEIN"/>
    <property type="match status" value="1"/>
</dbReference>
<evidence type="ECO:0000259" key="3">
    <source>
        <dbReference type="Pfam" id="PF25100"/>
    </source>
</evidence>
<protein>
    <recommendedName>
        <fullName evidence="3">DUF7809 domain-containing protein</fullName>
    </recommendedName>
</protein>
<evidence type="ECO:0000313" key="4">
    <source>
        <dbReference type="EMBL" id="EFP06990.1"/>
    </source>
</evidence>
<evidence type="ECO:0000256" key="1">
    <source>
        <dbReference type="SAM" id="Coils"/>
    </source>
</evidence>
<dbReference type="PANTHER" id="PTHR21447">
    <property type="entry name" value="RING-TYPE DOMAIN-CONTAINING PROTEIN-RELATED"/>
    <property type="match status" value="1"/>
</dbReference>
<dbReference type="EMBL" id="DS268466">
    <property type="protein sequence ID" value="EFP06990.1"/>
    <property type="molecule type" value="Genomic_DNA"/>
</dbReference>
<dbReference type="InParanoid" id="E3MQF7"/>
<dbReference type="CTD" id="9800296"/>
<sequence>MSKFLKSSESVLSAECVLISTFDYILEELRTEEMTKVDAATSYVEDNGVETIEKMLKLSNNRLRMYGTARELAENVKMYRNVSGSHQFSEMHGYRLYPYHTTPIVYLSLKNKEYIRKIDVFVILQNMFFDIYPLDKPQVLRTVVAIFLRSQELKIVEKSRFLAFDQKIFGKIEQKMREMMEKWAESEINVDIGLLMEFSSLDLPEIREKFKNLVPIDWKQSDSNFFHNILRRFCNFAENETVAIIRLYVNTKRVVECLQMILSQNSEIFLENSVKTPIVTVRLFEDGDQKFVMKSEFFDAINKKNTNDRIIDFCDGEFTISTMDWGEVEEKYAEKIGGVEFIRIPILRAKHKAIPIPQPTGDGFCIPAVDALFDFIKTVIFVVKPYQKFKNPYLHDLTPGYAITEGAFVPDIKTPYFVKLEKLKELKGLLHIMSSVLLGIPAKEVRNAKSDGFTLQNLKNELKHLSLTETFTEIENYAEVVYKHVDKVKKEEFLRTCDLFDAIEHCQLICILNRVPRLKKFLHDQKGCVRVPGLKCDECTKIQKNQKAQKTSNAEIPLKTAKTPECSKNPTISCEKCTESSQIVLKTKNELKINQNLMSEMRKNREDADEQHTKVLEERKKEIGNLQKKIDTQTKWKTENLELKKRISEISNQKNEENLLKMVKELENKGEENEKKIENLMAMISSMEVTEEKYQDIITEEDQKFKRLRLDFMNASESWNSEKQQFHQEILARNQRIQEFHVENIRLKAENEFKEKMIQQLMSKLSTPSGFFPPPNQFNPRLQFPPSEFK</sequence>
<dbReference type="GO" id="GO:0045087">
    <property type="term" value="P:innate immune response"/>
    <property type="evidence" value="ECO:0007669"/>
    <property type="project" value="TreeGrafter"/>
</dbReference>
<dbReference type="eggNOG" id="ENOG502THY4">
    <property type="taxonomic scope" value="Eukaryota"/>
</dbReference>
<feature type="coiled-coil region" evidence="1">
    <location>
        <begin position="591"/>
        <end position="618"/>
    </location>
</feature>
<dbReference type="KEGG" id="crq:GCK72_003953"/>
<reference evidence="4" key="1">
    <citation type="submission" date="2007-07" db="EMBL/GenBank/DDBJ databases">
        <title>PCAP assembly of the Caenorhabditis remanei genome.</title>
        <authorList>
            <consortium name="The Caenorhabditis remanei Sequencing Consortium"/>
            <person name="Wilson R.K."/>
        </authorList>
    </citation>
    <scope>NUCLEOTIDE SEQUENCE [LARGE SCALE GENOMIC DNA]</scope>
    <source>
        <strain evidence="4">PB4641</strain>
    </source>
</reference>
<dbReference type="GO" id="GO:0045121">
    <property type="term" value="C:membrane raft"/>
    <property type="evidence" value="ECO:0007669"/>
    <property type="project" value="TreeGrafter"/>
</dbReference>
<dbReference type="RefSeq" id="XP_003101583.2">
    <property type="nucleotide sequence ID" value="XM_003101535.2"/>
</dbReference>
<dbReference type="GeneID" id="9800296"/>
<dbReference type="Pfam" id="PF25100">
    <property type="entry name" value="DUF7809"/>
    <property type="match status" value="1"/>
</dbReference>
<feature type="domain" description="DUF7809" evidence="3">
    <location>
        <begin position="114"/>
        <end position="271"/>
    </location>
</feature>
<dbReference type="FunCoup" id="E3MQF7">
    <property type="interactions" value="412"/>
</dbReference>
<dbReference type="HOGENOM" id="CLU_007994_0_0_1"/>
<evidence type="ECO:0000313" key="5">
    <source>
        <dbReference type="Proteomes" id="UP000008281"/>
    </source>
</evidence>
<proteinExistence type="predicted"/>
<name>E3MQF7_CAERE</name>
<feature type="coiled-coil region" evidence="1">
    <location>
        <begin position="656"/>
        <end position="683"/>
    </location>
</feature>
<evidence type="ECO:0000256" key="2">
    <source>
        <dbReference type="SAM" id="MobiDB-lite"/>
    </source>
</evidence>